<dbReference type="EMBL" id="PDUG01000006">
    <property type="protein sequence ID" value="PIC20428.1"/>
    <property type="molecule type" value="Genomic_DNA"/>
</dbReference>
<evidence type="ECO:0000313" key="2">
    <source>
        <dbReference type="Proteomes" id="UP000230233"/>
    </source>
</evidence>
<dbReference type="Proteomes" id="UP000230233">
    <property type="component" value="Chromosome X"/>
</dbReference>
<evidence type="ECO:0000313" key="1">
    <source>
        <dbReference type="EMBL" id="PIC20428.1"/>
    </source>
</evidence>
<comment type="caution">
    <text evidence="1">The sequence shown here is derived from an EMBL/GenBank/DDBJ whole genome shotgun (WGS) entry which is preliminary data.</text>
</comment>
<name>A0A2G5SZL7_9PELO</name>
<accession>A0A2G5SZL7</accession>
<sequence>MLNTYRVWHNKNRNFLKTAEKMMTSHLYKLIRMRDMHVLALDNWTDFSVIPDPFHPRNFENLFIKV</sequence>
<keyword evidence="2" id="KW-1185">Reference proteome</keyword>
<gene>
    <name evidence="1" type="primary">Cnig_chr_X.g25634</name>
    <name evidence="1" type="ORF">B9Z55_025634</name>
</gene>
<protein>
    <submittedName>
        <fullName evidence="1">Uncharacterized protein</fullName>
    </submittedName>
</protein>
<reference evidence="2" key="1">
    <citation type="submission" date="2017-10" db="EMBL/GenBank/DDBJ databases">
        <title>Rapid genome shrinkage in a self-fertile nematode reveals novel sperm competition proteins.</title>
        <authorList>
            <person name="Yin D."/>
            <person name="Schwarz E.M."/>
            <person name="Thomas C.G."/>
            <person name="Felde R.L."/>
            <person name="Korf I.F."/>
            <person name="Cutter A.D."/>
            <person name="Schartner C.M."/>
            <person name="Ralston E.J."/>
            <person name="Meyer B.J."/>
            <person name="Haag E.S."/>
        </authorList>
    </citation>
    <scope>NUCLEOTIDE SEQUENCE [LARGE SCALE GENOMIC DNA]</scope>
    <source>
        <strain evidence="2">JU1422</strain>
    </source>
</reference>
<dbReference type="AlphaFoldDB" id="A0A2G5SZL7"/>
<proteinExistence type="predicted"/>
<organism evidence="1 2">
    <name type="scientific">Caenorhabditis nigoni</name>
    <dbReference type="NCBI Taxonomy" id="1611254"/>
    <lineage>
        <taxon>Eukaryota</taxon>
        <taxon>Metazoa</taxon>
        <taxon>Ecdysozoa</taxon>
        <taxon>Nematoda</taxon>
        <taxon>Chromadorea</taxon>
        <taxon>Rhabditida</taxon>
        <taxon>Rhabditina</taxon>
        <taxon>Rhabditomorpha</taxon>
        <taxon>Rhabditoidea</taxon>
        <taxon>Rhabditidae</taxon>
        <taxon>Peloderinae</taxon>
        <taxon>Caenorhabditis</taxon>
    </lineage>
</organism>